<dbReference type="RefSeq" id="WP_004076161.1">
    <property type="nucleotide sequence ID" value="NZ_CM001436.1"/>
</dbReference>
<protein>
    <recommendedName>
        <fullName evidence="3">Tetratricopeptide TPR_1 repeat-containing protein</fullName>
    </recommendedName>
</protein>
<dbReference type="InParanoid" id="H1Z146"/>
<dbReference type="SUPFAM" id="SSF48452">
    <property type="entry name" value="TPR-like"/>
    <property type="match status" value="1"/>
</dbReference>
<dbReference type="Pfam" id="PF13432">
    <property type="entry name" value="TPR_16"/>
    <property type="match status" value="1"/>
</dbReference>
<dbReference type="OrthoDB" id="115601at2157"/>
<evidence type="ECO:0000313" key="1">
    <source>
        <dbReference type="EMBL" id="EHQ34522.1"/>
    </source>
</evidence>
<dbReference type="InterPro" id="IPR011990">
    <property type="entry name" value="TPR-like_helical_dom_sf"/>
</dbReference>
<evidence type="ECO:0000313" key="2">
    <source>
        <dbReference type="Proteomes" id="UP000005741"/>
    </source>
</evidence>
<gene>
    <name evidence="1" type="ORF">Metlim_0381</name>
</gene>
<sequence>MLFFTPVTASPSSGDLTDAGYVALESGDNRMAKTLFTRALDTGGQNSPLAWAGLGKALWNDSSSLNEASYTAFNRSLECVNASSEDWNAVFMVFFNEPVNDFELAYSAGLKALEADPEDDVAWNYFGCVIDGLAHNNSDADLNEPFDAFKKAMSLNPTALYSGNVAYYAIVTGNYSYAVEITDQAVEYYSPDEWSKGTLFFLKALALAETGSSEEALENIELSREAYNSDESFEWDEYFYATDGMVSAIALNDLGRSDESAEILARIDTDKLDDYMQGLLFTPERYMDLYGVALSGLGRTDDAATAFEKSLEYNIDYIPAKNHLDNLNQKISQ</sequence>
<evidence type="ECO:0008006" key="3">
    <source>
        <dbReference type="Google" id="ProtNLM"/>
    </source>
</evidence>
<dbReference type="EMBL" id="CM001436">
    <property type="protein sequence ID" value="EHQ34522.1"/>
    <property type="molecule type" value="Genomic_DNA"/>
</dbReference>
<keyword evidence="2" id="KW-1185">Reference proteome</keyword>
<dbReference type="Proteomes" id="UP000005741">
    <property type="component" value="Chromosome"/>
</dbReference>
<dbReference type="AlphaFoldDB" id="H1Z146"/>
<accession>H1Z146</accession>
<dbReference type="Gene3D" id="1.25.40.10">
    <property type="entry name" value="Tetratricopeptide repeat domain"/>
    <property type="match status" value="1"/>
</dbReference>
<proteinExistence type="predicted"/>
<reference evidence="1 2" key="1">
    <citation type="submission" date="2011-10" db="EMBL/GenBank/DDBJ databases">
        <title>The Improved High-Quality Draft genome of Methanoplanus limicola DSM 2279.</title>
        <authorList>
            <consortium name="US DOE Joint Genome Institute (JGI-PGF)"/>
            <person name="Lucas S."/>
            <person name="Copeland A."/>
            <person name="Lapidus A."/>
            <person name="Glavina del Rio T."/>
            <person name="Dalin E."/>
            <person name="Tice H."/>
            <person name="Bruce D."/>
            <person name="Goodwin L."/>
            <person name="Pitluck S."/>
            <person name="Peters L."/>
            <person name="Mikhailova N."/>
            <person name="Lu M."/>
            <person name="Kyrpides N."/>
            <person name="Mavromatis K."/>
            <person name="Ivanova N."/>
            <person name="Markowitz V."/>
            <person name="Cheng J.-F."/>
            <person name="Hugenholtz P."/>
            <person name="Woyke T."/>
            <person name="Wu D."/>
            <person name="Wirth R."/>
            <person name="Brambilla E.-M."/>
            <person name="Klenk H.-P."/>
            <person name="Eisen J.A."/>
        </authorList>
    </citation>
    <scope>NUCLEOTIDE SEQUENCE [LARGE SCALE GENOMIC DNA]</scope>
    <source>
        <strain evidence="1 2">DSM 2279</strain>
    </source>
</reference>
<organism evidence="1 2">
    <name type="scientific">Methanoplanus limicola DSM 2279</name>
    <dbReference type="NCBI Taxonomy" id="937775"/>
    <lineage>
        <taxon>Archaea</taxon>
        <taxon>Methanobacteriati</taxon>
        <taxon>Methanobacteriota</taxon>
        <taxon>Stenosarchaea group</taxon>
        <taxon>Methanomicrobia</taxon>
        <taxon>Methanomicrobiales</taxon>
        <taxon>Methanomicrobiaceae</taxon>
        <taxon>Methanoplanus</taxon>
    </lineage>
</organism>
<dbReference type="STRING" id="937775.Metlim_0381"/>
<name>H1Z146_9EURY</name>
<dbReference type="HOGENOM" id="CLU_833171_0_0_2"/>